<name>A0A5J9T0S6_9POAL</name>
<keyword evidence="2" id="KW-1185">Reference proteome</keyword>
<dbReference type="Gramene" id="TVU04834">
    <property type="protein sequence ID" value="TVU04834"/>
    <property type="gene ID" value="EJB05_47970"/>
</dbReference>
<sequence>MKSIGKAAEFLRKAASALRGKAAVLRARLLFLASLRRRAAVVAGISRHIRSFALSQQRGQEKAAACRAMALSSRPVDHADVDDDERAGTRDGDVVVGMAELASLFQEVEAGGGDGGGYQDWTLALHALFDDEDGSRGCGGGDEHRRAGDDLDDGVEEGLEVEDDADDDEPSVLDLIRSVREGEGQDFRIDDEIDRAAGMFITRVRRRMSKQTDHELVVSGFH</sequence>
<dbReference type="EMBL" id="RWGY01000051">
    <property type="protein sequence ID" value="TVU04834.1"/>
    <property type="molecule type" value="Genomic_DNA"/>
</dbReference>
<evidence type="ECO:0000313" key="1">
    <source>
        <dbReference type="EMBL" id="TVU04834.1"/>
    </source>
</evidence>
<comment type="caution">
    <text evidence="1">The sequence shown here is derived from an EMBL/GenBank/DDBJ whole genome shotgun (WGS) entry which is preliminary data.</text>
</comment>
<organism evidence="1 2">
    <name type="scientific">Eragrostis curvula</name>
    <name type="common">weeping love grass</name>
    <dbReference type="NCBI Taxonomy" id="38414"/>
    <lineage>
        <taxon>Eukaryota</taxon>
        <taxon>Viridiplantae</taxon>
        <taxon>Streptophyta</taxon>
        <taxon>Embryophyta</taxon>
        <taxon>Tracheophyta</taxon>
        <taxon>Spermatophyta</taxon>
        <taxon>Magnoliopsida</taxon>
        <taxon>Liliopsida</taxon>
        <taxon>Poales</taxon>
        <taxon>Poaceae</taxon>
        <taxon>PACMAD clade</taxon>
        <taxon>Chloridoideae</taxon>
        <taxon>Eragrostideae</taxon>
        <taxon>Eragrostidinae</taxon>
        <taxon>Eragrostis</taxon>
    </lineage>
</organism>
<reference evidence="1 2" key="1">
    <citation type="journal article" date="2019" name="Sci. Rep.">
        <title>A high-quality genome of Eragrostis curvula grass provides insights into Poaceae evolution and supports new strategies to enhance forage quality.</title>
        <authorList>
            <person name="Carballo J."/>
            <person name="Santos B.A.C.M."/>
            <person name="Zappacosta D."/>
            <person name="Garbus I."/>
            <person name="Selva J.P."/>
            <person name="Gallo C.A."/>
            <person name="Diaz A."/>
            <person name="Albertini E."/>
            <person name="Caccamo M."/>
            <person name="Echenique V."/>
        </authorList>
    </citation>
    <scope>NUCLEOTIDE SEQUENCE [LARGE SCALE GENOMIC DNA]</scope>
    <source>
        <strain evidence="2">cv. Victoria</strain>
        <tissue evidence="1">Leaf</tissue>
    </source>
</reference>
<accession>A0A5J9T0S6</accession>
<dbReference type="AlphaFoldDB" id="A0A5J9T0S6"/>
<dbReference type="Proteomes" id="UP000324897">
    <property type="component" value="Unassembled WGS sequence"/>
</dbReference>
<dbReference type="PANTHER" id="PTHR33450">
    <property type="entry name" value="EMB|CAB67623.1-RELATED"/>
    <property type="match status" value="1"/>
</dbReference>
<feature type="non-terminal residue" evidence="1">
    <location>
        <position position="1"/>
    </location>
</feature>
<protein>
    <submittedName>
        <fullName evidence="1">Uncharacterized protein</fullName>
    </submittedName>
</protein>
<proteinExistence type="predicted"/>
<dbReference type="PANTHER" id="PTHR33450:SF1">
    <property type="entry name" value="OS08G0539200 PROTEIN"/>
    <property type="match status" value="1"/>
</dbReference>
<dbReference type="OrthoDB" id="681307at2759"/>
<gene>
    <name evidence="1" type="ORF">EJB05_47970</name>
</gene>
<evidence type="ECO:0000313" key="2">
    <source>
        <dbReference type="Proteomes" id="UP000324897"/>
    </source>
</evidence>